<feature type="transmembrane region" description="Helical" evidence="11">
    <location>
        <begin position="56"/>
        <end position="78"/>
    </location>
</feature>
<dbReference type="PROSITE" id="PS51846">
    <property type="entry name" value="CNNM"/>
    <property type="match status" value="1"/>
</dbReference>
<keyword evidence="4 10" id="KW-0812">Transmembrane</keyword>
<dbReference type="InterPro" id="IPR051676">
    <property type="entry name" value="UPF0053_domain"/>
</dbReference>
<evidence type="ECO:0000313" key="15">
    <source>
        <dbReference type="Proteomes" id="UP000603234"/>
    </source>
</evidence>
<accession>A0ABR6WZ86</accession>
<evidence type="ECO:0000256" key="6">
    <source>
        <dbReference type="ARBA" id="ARBA00022989"/>
    </source>
</evidence>
<dbReference type="RefSeq" id="WP_186843533.1">
    <property type="nucleotide sequence ID" value="NZ_WJBC01000042.1"/>
</dbReference>
<evidence type="ECO:0000256" key="10">
    <source>
        <dbReference type="PROSITE-ProRule" id="PRU01193"/>
    </source>
</evidence>
<feature type="domain" description="CNNM transmembrane" evidence="13">
    <location>
        <begin position="1"/>
        <end position="202"/>
    </location>
</feature>
<dbReference type="Pfam" id="PF01595">
    <property type="entry name" value="CNNM"/>
    <property type="match status" value="1"/>
</dbReference>
<dbReference type="SMART" id="SM01091">
    <property type="entry name" value="CorC_HlyC"/>
    <property type="match status" value="1"/>
</dbReference>
<feature type="transmembrane region" description="Helical" evidence="11">
    <location>
        <begin position="135"/>
        <end position="157"/>
    </location>
</feature>
<dbReference type="InterPro" id="IPR016169">
    <property type="entry name" value="FAD-bd_PCMH_sub2"/>
</dbReference>
<feature type="transmembrane region" description="Helical" evidence="11">
    <location>
        <begin position="98"/>
        <end position="123"/>
    </location>
</feature>
<dbReference type="InterPro" id="IPR046342">
    <property type="entry name" value="CBS_dom_sf"/>
</dbReference>
<dbReference type="Pfam" id="PF00571">
    <property type="entry name" value="CBS"/>
    <property type="match status" value="2"/>
</dbReference>
<dbReference type="CDD" id="cd04590">
    <property type="entry name" value="CBS_pair_CorC_HlyC_assoc"/>
    <property type="match status" value="1"/>
</dbReference>
<protein>
    <submittedName>
        <fullName evidence="14">DUF21 domain-containing protein</fullName>
    </submittedName>
</protein>
<dbReference type="InterPro" id="IPR044751">
    <property type="entry name" value="Ion_transp-like_CBS"/>
</dbReference>
<dbReference type="EMBL" id="WJBC01000042">
    <property type="protein sequence ID" value="MBC3805645.1"/>
    <property type="molecule type" value="Genomic_DNA"/>
</dbReference>
<dbReference type="SUPFAM" id="SSF54631">
    <property type="entry name" value="CBS-domain pair"/>
    <property type="match status" value="1"/>
</dbReference>
<name>A0ABR6WZ86_9FIRM</name>
<evidence type="ECO:0000259" key="13">
    <source>
        <dbReference type="PROSITE" id="PS51846"/>
    </source>
</evidence>
<reference evidence="14 15" key="1">
    <citation type="journal article" date="2020" name="mSystems">
        <title>Defining Genomic and Predicted Metabolic Features of the Acetobacterium Genus.</title>
        <authorList>
            <person name="Ross D.E."/>
            <person name="Marshall C.W."/>
            <person name="Gulliver D."/>
            <person name="May H.D."/>
            <person name="Norman R.S."/>
        </authorList>
    </citation>
    <scope>NUCLEOTIDE SEQUENCE [LARGE SCALE GENOMIC DNA]</scope>
    <source>
        <strain evidence="14 15">DSM 8238</strain>
    </source>
</reference>
<evidence type="ECO:0000256" key="1">
    <source>
        <dbReference type="ARBA" id="ARBA00004651"/>
    </source>
</evidence>
<evidence type="ECO:0000259" key="12">
    <source>
        <dbReference type="PROSITE" id="PS51371"/>
    </source>
</evidence>
<gene>
    <name evidence="14" type="ORF">GH808_14640</name>
</gene>
<evidence type="ECO:0000256" key="4">
    <source>
        <dbReference type="ARBA" id="ARBA00022692"/>
    </source>
</evidence>
<evidence type="ECO:0000256" key="9">
    <source>
        <dbReference type="PROSITE-ProRule" id="PRU00703"/>
    </source>
</evidence>
<keyword evidence="5" id="KW-0677">Repeat</keyword>
<comment type="similarity">
    <text evidence="2">Belongs to the UPF0053 family.</text>
</comment>
<dbReference type="PANTHER" id="PTHR43099:SF2">
    <property type="entry name" value="UPF0053 PROTEIN YRKA"/>
    <property type="match status" value="1"/>
</dbReference>
<dbReference type="Gene3D" id="3.30.465.10">
    <property type="match status" value="1"/>
</dbReference>
<evidence type="ECO:0000256" key="2">
    <source>
        <dbReference type="ARBA" id="ARBA00006337"/>
    </source>
</evidence>
<proteinExistence type="inferred from homology"/>
<organism evidence="14 15">
    <name type="scientific">Acetobacterium fimetarium</name>
    <dbReference type="NCBI Taxonomy" id="52691"/>
    <lineage>
        <taxon>Bacteria</taxon>
        <taxon>Bacillati</taxon>
        <taxon>Bacillota</taxon>
        <taxon>Clostridia</taxon>
        <taxon>Eubacteriales</taxon>
        <taxon>Eubacteriaceae</taxon>
        <taxon>Acetobacterium</taxon>
    </lineage>
</organism>
<comment type="subcellular location">
    <subcellularLocation>
        <location evidence="1">Cell membrane</location>
        <topology evidence="1">Multi-pass membrane protein</topology>
    </subcellularLocation>
</comment>
<keyword evidence="8 10" id="KW-0472">Membrane</keyword>
<evidence type="ECO:0000256" key="11">
    <source>
        <dbReference type="SAM" id="Phobius"/>
    </source>
</evidence>
<dbReference type="SUPFAM" id="SSF56176">
    <property type="entry name" value="FAD-binding/transporter-associated domain-like"/>
    <property type="match status" value="1"/>
</dbReference>
<dbReference type="Gene3D" id="3.10.580.10">
    <property type="entry name" value="CBS-domain"/>
    <property type="match status" value="1"/>
</dbReference>
<dbReference type="PROSITE" id="PS51371">
    <property type="entry name" value="CBS"/>
    <property type="match status" value="2"/>
</dbReference>
<dbReference type="InterPro" id="IPR000644">
    <property type="entry name" value="CBS_dom"/>
</dbReference>
<keyword evidence="15" id="KW-1185">Reference proteome</keyword>
<dbReference type="InterPro" id="IPR036318">
    <property type="entry name" value="FAD-bd_PCMH-like_sf"/>
</dbReference>
<dbReference type="Pfam" id="PF03471">
    <property type="entry name" value="CorC_HlyC"/>
    <property type="match status" value="1"/>
</dbReference>
<evidence type="ECO:0000256" key="8">
    <source>
        <dbReference type="ARBA" id="ARBA00023136"/>
    </source>
</evidence>
<feature type="transmembrane region" description="Helical" evidence="11">
    <location>
        <begin position="6"/>
        <end position="25"/>
    </location>
</feature>
<dbReference type="Proteomes" id="UP000603234">
    <property type="component" value="Unassembled WGS sequence"/>
</dbReference>
<keyword evidence="7 9" id="KW-0129">CBS domain</keyword>
<feature type="domain" description="CBS" evidence="12">
    <location>
        <begin position="284"/>
        <end position="341"/>
    </location>
</feature>
<sequence>MDNLINIIVVLLLVFMNAFFVATEFSMVKVRKSRIETLVAEGNNRAKYTLKVVRDLNSYLSACQLGITLASLGLGWVGEPAVARMLEPLFELMHLPESMVHSVSFVIGFSLITTFHIVLGELCPKSLAILFAEKIAMFTAMPLIFFYKLTYPIMWAFNHSTNLILKVFGVSQVDEAEEAHTDEEIKLLVEDSYKHGLIDKTEMALVDNIFDFTETTVKDIMIPRTDMACLFIDDTFEEIVSYTLNNPFTRYPICRENKDNIIGFVHIKDLYKQKVEGKDNIDEVIRDINFIPESMSISELLKLFKKQKAQIAIIIDEYGGTFGLVTVEDILEEIVGEMQDEFDIGVNEIVKNDDGSYLVNGKVLLEDVTDLLGTEIEVENIDTIGGWLYSQLKPYPKVNDKILYENYEFTILSCSKKRISSVQIKKATAK</sequence>
<evidence type="ECO:0000313" key="14">
    <source>
        <dbReference type="EMBL" id="MBC3805645.1"/>
    </source>
</evidence>
<comment type="caution">
    <text evidence="14">The sequence shown here is derived from an EMBL/GenBank/DDBJ whole genome shotgun (WGS) entry which is preliminary data.</text>
</comment>
<feature type="domain" description="CBS" evidence="12">
    <location>
        <begin position="221"/>
        <end position="283"/>
    </location>
</feature>
<keyword evidence="3" id="KW-1003">Cell membrane</keyword>
<dbReference type="PANTHER" id="PTHR43099">
    <property type="entry name" value="UPF0053 PROTEIN YRKA"/>
    <property type="match status" value="1"/>
</dbReference>
<evidence type="ECO:0000256" key="3">
    <source>
        <dbReference type="ARBA" id="ARBA00022475"/>
    </source>
</evidence>
<evidence type="ECO:0000256" key="5">
    <source>
        <dbReference type="ARBA" id="ARBA00022737"/>
    </source>
</evidence>
<dbReference type="InterPro" id="IPR005170">
    <property type="entry name" value="Transptr-assoc_dom"/>
</dbReference>
<dbReference type="InterPro" id="IPR002550">
    <property type="entry name" value="CNNM"/>
</dbReference>
<keyword evidence="6 10" id="KW-1133">Transmembrane helix</keyword>
<evidence type="ECO:0000256" key="7">
    <source>
        <dbReference type="ARBA" id="ARBA00023122"/>
    </source>
</evidence>